<comment type="caution">
    <text evidence="1">The sequence shown here is derived from an EMBL/GenBank/DDBJ whole genome shotgun (WGS) entry which is preliminary data.</text>
</comment>
<accession>A0A7W9AF63</accession>
<name>A0A7W9AF63_9SPHN</name>
<evidence type="ECO:0000313" key="1">
    <source>
        <dbReference type="EMBL" id="MBB5684301.1"/>
    </source>
</evidence>
<proteinExistence type="predicted"/>
<reference evidence="1 2" key="1">
    <citation type="submission" date="2020-08" db="EMBL/GenBank/DDBJ databases">
        <title>Genomic Encyclopedia of Type Strains, Phase IV (KMG-IV): sequencing the most valuable type-strain genomes for metagenomic binning, comparative biology and taxonomic classification.</title>
        <authorList>
            <person name="Goeker M."/>
        </authorList>
    </citation>
    <scope>NUCLEOTIDE SEQUENCE [LARGE SCALE GENOMIC DNA]</scope>
    <source>
        <strain evidence="1 2">DSM 25079</strain>
    </source>
</reference>
<dbReference type="Proteomes" id="UP000549617">
    <property type="component" value="Unassembled WGS sequence"/>
</dbReference>
<evidence type="ECO:0000313" key="2">
    <source>
        <dbReference type="Proteomes" id="UP000549617"/>
    </source>
</evidence>
<dbReference type="AlphaFoldDB" id="A0A7W9AF63"/>
<protein>
    <submittedName>
        <fullName evidence="1">Uncharacterized protein</fullName>
    </submittedName>
</protein>
<sequence length="689" mass="75156">MIDINNGWCYARGNSDHFTLHRVIDGVLSTTGLGPWIYQAVPQAWNLYSVIEARVETNGALGLYLDDELVPASVISGSSVNTFQPDRGTGVSFAKASGGAASNIIYGVGGVDLRIPDVRYDIANNWFEIDILYSDTPSGYKYTLNNGSENDAVLLTNTVAGEATLRTLPIGGSVGAITVKAILNDNPTINKTAIITVPAPAQFGMNLAGLSSYGYERAYTNLLLASGWQDGTLLDNPEALPGSAHINLDGEPISSPNGTHNPSGHLVAGITRPDTPGSVVRVEWDGEAVTSLLADGVTVTGETSGANFRQFTYGHDWTGPKRVMFHVHSTNPANHMRNIVACELDRDPTVDLFTPEFIARQNEFNGPMRLMDFLNTNNLQTFEGDWDERTPNGRLNVFRPYGMAIENVITLINAVGKDAWVNTPPFASDDYVRGFFTALNNGVNPGITLYAEVGNEWGNAAFGLYHRARQKAYDNGRATLEEFTDGGGAMATRNEQAFQHQRQMTILDSLGAPTGRFVRVITAMGTSNELNLVTQRGATRTDAICNAPYFGGSMTPSMFDGSLETIFATARSMMNTTWNNYASTNAAYKAAGLRAICYEWQQHVVFPENGYTPDQEAKLRAFQTDDRMRELIRDGLLRWASDFGDVLCFFNSIGEPHPYYGSWGAKKNQNATLEESPKWAGFLEAQAAI</sequence>
<keyword evidence="2" id="KW-1185">Reference proteome</keyword>
<gene>
    <name evidence="1" type="ORF">FHS49_000292</name>
</gene>
<organism evidence="1 2">
    <name type="scientific">Sphingobium boeckii</name>
    <dbReference type="NCBI Taxonomy" id="1082345"/>
    <lineage>
        <taxon>Bacteria</taxon>
        <taxon>Pseudomonadati</taxon>
        <taxon>Pseudomonadota</taxon>
        <taxon>Alphaproteobacteria</taxon>
        <taxon>Sphingomonadales</taxon>
        <taxon>Sphingomonadaceae</taxon>
        <taxon>Sphingobium</taxon>
    </lineage>
</organism>
<dbReference type="EMBL" id="JACIJC010000001">
    <property type="protein sequence ID" value="MBB5684301.1"/>
    <property type="molecule type" value="Genomic_DNA"/>
</dbReference>